<evidence type="ECO:0000256" key="2">
    <source>
        <dbReference type="ARBA" id="ARBA00022833"/>
    </source>
</evidence>
<dbReference type="GO" id="GO:0003677">
    <property type="term" value="F:DNA binding"/>
    <property type="evidence" value="ECO:0007669"/>
    <property type="project" value="UniProtKB-KW"/>
</dbReference>
<dbReference type="OrthoDB" id="39175at2759"/>
<gene>
    <name evidence="8" type="ORF">CC85DRAFT_287582</name>
</gene>
<dbReference type="RefSeq" id="XP_018276850.1">
    <property type="nucleotide sequence ID" value="XM_018423945.1"/>
</dbReference>
<dbReference type="STRING" id="879819.A0A0J1AYF2"/>
<keyword evidence="3" id="KW-0805">Transcription regulation</keyword>
<dbReference type="GO" id="GO:0006351">
    <property type="term" value="P:DNA-templated transcription"/>
    <property type="evidence" value="ECO:0007669"/>
    <property type="project" value="InterPro"/>
</dbReference>
<dbReference type="Pfam" id="PF04082">
    <property type="entry name" value="Fungal_trans"/>
    <property type="match status" value="1"/>
</dbReference>
<evidence type="ECO:0000313" key="8">
    <source>
        <dbReference type="EMBL" id="KLT40359.1"/>
    </source>
</evidence>
<evidence type="ECO:0000259" key="7">
    <source>
        <dbReference type="Pfam" id="PF04082"/>
    </source>
</evidence>
<dbReference type="GO" id="GO:0008270">
    <property type="term" value="F:zinc ion binding"/>
    <property type="evidence" value="ECO:0007669"/>
    <property type="project" value="InterPro"/>
</dbReference>
<evidence type="ECO:0000256" key="6">
    <source>
        <dbReference type="ARBA" id="ARBA00023242"/>
    </source>
</evidence>
<keyword evidence="2" id="KW-0862">Zinc</keyword>
<dbReference type="PANTHER" id="PTHR31313">
    <property type="entry name" value="TY1 ENHANCER ACTIVATOR"/>
    <property type="match status" value="1"/>
</dbReference>
<keyword evidence="4" id="KW-0238">DNA-binding</keyword>
<evidence type="ECO:0000313" key="9">
    <source>
        <dbReference type="Proteomes" id="UP000053611"/>
    </source>
</evidence>
<keyword evidence="6" id="KW-0539">Nucleus</keyword>
<dbReference type="InterPro" id="IPR007219">
    <property type="entry name" value="XnlR_reg_dom"/>
</dbReference>
<organism evidence="8 9">
    <name type="scientific">Cutaneotrichosporon oleaginosum</name>
    <dbReference type="NCBI Taxonomy" id="879819"/>
    <lineage>
        <taxon>Eukaryota</taxon>
        <taxon>Fungi</taxon>
        <taxon>Dikarya</taxon>
        <taxon>Basidiomycota</taxon>
        <taxon>Agaricomycotina</taxon>
        <taxon>Tremellomycetes</taxon>
        <taxon>Trichosporonales</taxon>
        <taxon>Trichosporonaceae</taxon>
        <taxon>Cutaneotrichosporon</taxon>
    </lineage>
</organism>
<evidence type="ECO:0000256" key="5">
    <source>
        <dbReference type="ARBA" id="ARBA00023163"/>
    </source>
</evidence>
<dbReference type="InterPro" id="IPR051615">
    <property type="entry name" value="Transcr_Regulatory_Elem"/>
</dbReference>
<sequence length="670" mass="74288">MSWQQAGERSDRMTPAQEVLCAVIEAWAARFSDHPVVLGIGPNKQHNPKLILAPKSGEIDSLIDQAEYGQKRLRVCFALVERARKLIDEHGILRKPSLTGVQALALFTQLQHMTDHNPDAPEHLMESEMLHTMLVQQLRKLDGCWVAEGSVPISKDDGPTTAHEQRIKQRRLWWTVFIADSFWAAGTCSKPVIPEEDIKASREWLEAINPGNMPSSFESMAFFMSCFHHIATLTRAVANQLALPCKRPGRVDVAEFCKNTRVIWKGVRDLYQEMNGKVEEVLSLAKEEILGFSPVHQFCSLRLATTYILLIMQQIIQQLLDFRKRLHEAYIFDDNVPLQAQPEAARVSALKELHAQSIDILLANVRAQTPLFETLHPTGFMQGASMIARVSLAAAQFLSEVPTNEQGYPNHTRGGVDWTWENKQAEVDSCVKALRQLGWAWADVSPVLSKIKMNMARMTPSDESLLSYAFEAQNISESAAQQAARRKSDGRRDSQALDAVLEFWPPASVPKKLRHMDAEQYAVRRLRALDYGRGNFEYQPIPLHGVSLEAPVSSSSLNGATNETPVSLASAMMNATPRHSCPFSHNPLHPVSEDYTFGSSGGIGSSTAAGWAAHGAGIPTPGPEPEQEVVLPGSDLADFADFTDARLQADLESFLETFVGGMQDMGEPPQ</sequence>
<dbReference type="Proteomes" id="UP000053611">
    <property type="component" value="Unassembled WGS sequence"/>
</dbReference>
<proteinExistence type="predicted"/>
<protein>
    <recommendedName>
        <fullName evidence="7">Xylanolytic transcriptional activator regulatory domain-containing protein</fullName>
    </recommendedName>
</protein>
<feature type="domain" description="Xylanolytic transcriptional activator regulatory" evidence="7">
    <location>
        <begin position="82"/>
        <end position="201"/>
    </location>
</feature>
<reference evidence="8 9" key="1">
    <citation type="submission" date="2015-03" db="EMBL/GenBank/DDBJ databases">
        <title>Genomics and transcriptomics of the oil-accumulating basidiomycete yeast T. oleaginosus allow insights into substrate utilization and the diverse evolutionary trajectories of mating systems in fungi.</title>
        <authorList>
            <consortium name="DOE Joint Genome Institute"/>
            <person name="Kourist R."/>
            <person name="Kracht O."/>
            <person name="Bracharz F."/>
            <person name="Lipzen A."/>
            <person name="Nolan M."/>
            <person name="Ohm R."/>
            <person name="Grigoriev I."/>
            <person name="Sun S."/>
            <person name="Heitman J."/>
            <person name="Bruck T."/>
            <person name="Nowrousian M."/>
        </authorList>
    </citation>
    <scope>NUCLEOTIDE SEQUENCE [LARGE SCALE GENOMIC DNA]</scope>
    <source>
        <strain evidence="8 9">IBC0246</strain>
    </source>
</reference>
<keyword evidence="1" id="KW-0479">Metal-binding</keyword>
<dbReference type="CDD" id="cd12148">
    <property type="entry name" value="fungal_TF_MHR"/>
    <property type="match status" value="1"/>
</dbReference>
<name>A0A0J1AYF2_9TREE</name>
<accession>A0A0J1AYF2</accession>
<dbReference type="EMBL" id="KQ087236">
    <property type="protein sequence ID" value="KLT40359.1"/>
    <property type="molecule type" value="Genomic_DNA"/>
</dbReference>
<keyword evidence="9" id="KW-1185">Reference proteome</keyword>
<dbReference type="AlphaFoldDB" id="A0A0J1AYF2"/>
<dbReference type="PANTHER" id="PTHR31313:SF81">
    <property type="entry name" value="TY1 ENHANCER ACTIVATOR"/>
    <property type="match status" value="1"/>
</dbReference>
<dbReference type="GeneID" id="28984548"/>
<evidence type="ECO:0000256" key="3">
    <source>
        <dbReference type="ARBA" id="ARBA00023015"/>
    </source>
</evidence>
<evidence type="ECO:0000256" key="4">
    <source>
        <dbReference type="ARBA" id="ARBA00023125"/>
    </source>
</evidence>
<evidence type="ECO:0000256" key="1">
    <source>
        <dbReference type="ARBA" id="ARBA00022723"/>
    </source>
</evidence>
<keyword evidence="5" id="KW-0804">Transcription</keyword>